<dbReference type="Proteomes" id="UP001199642">
    <property type="component" value="Chromosome"/>
</dbReference>
<reference evidence="3 4" key="1">
    <citation type="submission" date="2023-01" db="EMBL/GenBank/DDBJ databases">
        <title>Characterization of estradiol degrading bacteria Microbacterium sp. MZT7 and reveal degrading genes through genome analysis.</title>
        <authorList>
            <person name="Hao P."/>
            <person name="Gao Y."/>
        </authorList>
    </citation>
    <scope>NUCLEOTIDE SEQUENCE [LARGE SCALE GENOMIC DNA]</scope>
    <source>
        <strain evidence="3 4">MZT7</strain>
    </source>
</reference>
<evidence type="ECO:0000259" key="2">
    <source>
        <dbReference type="Pfam" id="PF23931"/>
    </source>
</evidence>
<feature type="compositionally biased region" description="Basic and acidic residues" evidence="1">
    <location>
        <begin position="181"/>
        <end position="193"/>
    </location>
</feature>
<feature type="region of interest" description="Disordered" evidence="1">
    <location>
        <begin position="181"/>
        <end position="204"/>
    </location>
</feature>
<evidence type="ECO:0000313" key="3">
    <source>
        <dbReference type="EMBL" id="UGS26333.1"/>
    </source>
</evidence>
<dbReference type="RefSeq" id="WP_231820051.1">
    <property type="nucleotide sequence ID" value="NZ_CP082781.1"/>
</dbReference>
<feature type="domain" description="Terminase small subunit actinomycetes phage-type" evidence="2">
    <location>
        <begin position="122"/>
        <end position="202"/>
    </location>
</feature>
<dbReference type="EMBL" id="CP082781">
    <property type="protein sequence ID" value="UGS26333.1"/>
    <property type="molecule type" value="Genomic_DNA"/>
</dbReference>
<keyword evidence="4" id="KW-1185">Reference proteome</keyword>
<dbReference type="InterPro" id="IPR057630">
    <property type="entry name" value="Terminase_6"/>
</dbReference>
<evidence type="ECO:0000256" key="1">
    <source>
        <dbReference type="SAM" id="MobiDB-lite"/>
    </source>
</evidence>
<dbReference type="Pfam" id="PF23931">
    <property type="entry name" value="Terminase_6"/>
    <property type="match status" value="1"/>
</dbReference>
<proteinExistence type="predicted"/>
<accession>A0ABY3RTQ4</accession>
<sequence length="204" mass="21346">MSTTAENAARDADALKLRRAGISPQRIAAQLGYKTTAQAEKGISRALAASGTSADPAEVRALELDRLDQLQRAVWTAALGGDLKAVDQAQKLAEARVRLAGIAARGESVMTNAYDATVASLQTEPEDTSIIASGRRIAERIDTAAASGDALAETKALYLLPHLMNILRELGATPAARAELKAKAKSGDSDKRAKLTALRGGRTA</sequence>
<protein>
    <recommendedName>
        <fullName evidence="2">Terminase small subunit actinomycetes phage-type domain-containing protein</fullName>
    </recommendedName>
</protein>
<name>A0ABY3RTQ4_9MICO</name>
<gene>
    <name evidence="3" type="ORF">K8F61_17155</name>
</gene>
<organism evidence="3 4">
    <name type="scientific">Microbacterium resistens</name>
    <dbReference type="NCBI Taxonomy" id="156977"/>
    <lineage>
        <taxon>Bacteria</taxon>
        <taxon>Bacillati</taxon>
        <taxon>Actinomycetota</taxon>
        <taxon>Actinomycetes</taxon>
        <taxon>Micrococcales</taxon>
        <taxon>Microbacteriaceae</taxon>
        <taxon>Microbacterium</taxon>
    </lineage>
</organism>
<evidence type="ECO:0000313" key="4">
    <source>
        <dbReference type="Proteomes" id="UP001199642"/>
    </source>
</evidence>